<dbReference type="EMBL" id="CAXAMN010022850">
    <property type="protein sequence ID" value="CAK9073146.1"/>
    <property type="molecule type" value="Genomic_DNA"/>
</dbReference>
<accession>A0ABP0PBX0</accession>
<sequence>MSFVSWSYAATSAHHRLGGWRTRVRIMQAEKTLPDATVTFGNTKLARAQAHVHDIHADNMMRQQHRAMTGSIYGHPTDLGASTVALRASRQGLSAPLMAAGGVLANAPRRAVPPSAD</sequence>
<dbReference type="Proteomes" id="UP001642484">
    <property type="component" value="Unassembled WGS sequence"/>
</dbReference>
<organism evidence="1 2">
    <name type="scientific">Durusdinium trenchii</name>
    <dbReference type="NCBI Taxonomy" id="1381693"/>
    <lineage>
        <taxon>Eukaryota</taxon>
        <taxon>Sar</taxon>
        <taxon>Alveolata</taxon>
        <taxon>Dinophyceae</taxon>
        <taxon>Suessiales</taxon>
        <taxon>Symbiodiniaceae</taxon>
        <taxon>Durusdinium</taxon>
    </lineage>
</organism>
<evidence type="ECO:0000313" key="2">
    <source>
        <dbReference type="Proteomes" id="UP001642484"/>
    </source>
</evidence>
<keyword evidence="2" id="KW-1185">Reference proteome</keyword>
<protein>
    <submittedName>
        <fullName evidence="1">Uncharacterized protein</fullName>
    </submittedName>
</protein>
<gene>
    <name evidence="1" type="ORF">CCMP2556_LOCUS35994</name>
</gene>
<comment type="caution">
    <text evidence="1">The sequence shown here is derived from an EMBL/GenBank/DDBJ whole genome shotgun (WGS) entry which is preliminary data.</text>
</comment>
<evidence type="ECO:0000313" key="1">
    <source>
        <dbReference type="EMBL" id="CAK9073146.1"/>
    </source>
</evidence>
<name>A0ABP0PBX0_9DINO</name>
<proteinExistence type="predicted"/>
<reference evidence="1 2" key="1">
    <citation type="submission" date="2024-02" db="EMBL/GenBank/DDBJ databases">
        <authorList>
            <person name="Chen Y."/>
            <person name="Shah S."/>
            <person name="Dougan E. K."/>
            <person name="Thang M."/>
            <person name="Chan C."/>
        </authorList>
    </citation>
    <scope>NUCLEOTIDE SEQUENCE [LARGE SCALE GENOMIC DNA]</scope>
</reference>